<evidence type="ECO:0000256" key="2">
    <source>
        <dbReference type="ARBA" id="ARBA00022692"/>
    </source>
</evidence>
<feature type="domain" description="Integral membrane bound transporter" evidence="6">
    <location>
        <begin position="211"/>
        <end position="336"/>
    </location>
</feature>
<feature type="transmembrane region" description="Helical" evidence="5">
    <location>
        <begin position="273"/>
        <end position="298"/>
    </location>
</feature>
<dbReference type="EMBL" id="FPBO01000017">
    <property type="protein sequence ID" value="SFU97862.1"/>
    <property type="molecule type" value="Genomic_DNA"/>
</dbReference>
<sequence length="363" mass="38276">MSTGDGIARLRALLAAEARALLAVNASDRLWQMPFAAALATGLPLLAGAWFGNLEHGLVASLGGMVFLYCPHTPMSHRMVLLLAGAFGMTASYALGMLSHLVPALMMPMLTFIAIVVTMICRFYQLGPPGSLFFIMAAAIGAYTPTALAEIPRMVGLCALGSLLACVVAFFYSLLSLRLRPADPVRPLPEPGFDFVVFDSVVIGVFVGGSLALAQALGMEKAYWAPISCLAVMQAQTLRALWTKQLQRVLGTALGLALAWALLLLPLDAWRISLVMMLLTFIIEMMVVRHYGLAVLFITPMTILLAEAATLGHGAGAGLVAARFADTVLGCLVGLAGGVCLHGPRFRAVAGGALRRGLGKLSP</sequence>
<dbReference type="InterPro" id="IPR049453">
    <property type="entry name" value="Memb_transporter_dom"/>
</dbReference>
<feature type="transmembrane region" description="Helical" evidence="5">
    <location>
        <begin position="196"/>
        <end position="217"/>
    </location>
</feature>
<evidence type="ECO:0000313" key="7">
    <source>
        <dbReference type="EMBL" id="SFU97862.1"/>
    </source>
</evidence>
<accession>A0A1I7KKD4</accession>
<evidence type="ECO:0000256" key="1">
    <source>
        <dbReference type="ARBA" id="ARBA00004141"/>
    </source>
</evidence>
<dbReference type="RefSeq" id="WP_093557020.1">
    <property type="nucleotide sequence ID" value="NZ_FPBO01000017.1"/>
</dbReference>
<organism evidence="7 8">
    <name type="scientific">Pseudoduganella namucuonensis</name>
    <dbReference type="NCBI Taxonomy" id="1035707"/>
    <lineage>
        <taxon>Bacteria</taxon>
        <taxon>Pseudomonadati</taxon>
        <taxon>Pseudomonadota</taxon>
        <taxon>Betaproteobacteria</taxon>
        <taxon>Burkholderiales</taxon>
        <taxon>Oxalobacteraceae</taxon>
        <taxon>Telluria group</taxon>
        <taxon>Pseudoduganella</taxon>
    </lineage>
</organism>
<feature type="transmembrane region" description="Helical" evidence="5">
    <location>
        <begin position="35"/>
        <end position="68"/>
    </location>
</feature>
<keyword evidence="2 5" id="KW-0812">Transmembrane</keyword>
<dbReference type="GO" id="GO:0016020">
    <property type="term" value="C:membrane"/>
    <property type="evidence" value="ECO:0007669"/>
    <property type="project" value="UniProtKB-SubCell"/>
</dbReference>
<feature type="transmembrane region" description="Helical" evidence="5">
    <location>
        <begin position="104"/>
        <end position="124"/>
    </location>
</feature>
<keyword evidence="4 5" id="KW-0472">Membrane</keyword>
<evidence type="ECO:0000256" key="4">
    <source>
        <dbReference type="ARBA" id="ARBA00023136"/>
    </source>
</evidence>
<keyword evidence="3 5" id="KW-1133">Transmembrane helix</keyword>
<protein>
    <submittedName>
        <fullName evidence="7">Fusaric acid resistance protein-like</fullName>
    </submittedName>
</protein>
<keyword evidence="8" id="KW-1185">Reference proteome</keyword>
<feature type="transmembrane region" description="Helical" evidence="5">
    <location>
        <begin position="249"/>
        <end position="267"/>
    </location>
</feature>
<feature type="transmembrane region" description="Helical" evidence="5">
    <location>
        <begin position="131"/>
        <end position="148"/>
    </location>
</feature>
<feature type="transmembrane region" description="Helical" evidence="5">
    <location>
        <begin position="154"/>
        <end position="175"/>
    </location>
</feature>
<dbReference type="Pfam" id="PF13515">
    <property type="entry name" value="FUSC_2"/>
    <property type="match status" value="1"/>
</dbReference>
<comment type="subcellular location">
    <subcellularLocation>
        <location evidence="1">Membrane</location>
        <topology evidence="1">Multi-pass membrane protein</topology>
    </subcellularLocation>
</comment>
<dbReference type="Proteomes" id="UP000199391">
    <property type="component" value="Unassembled WGS sequence"/>
</dbReference>
<name>A0A1I7KKD4_9BURK</name>
<dbReference type="STRING" id="1035707.SAMN05216552_101792"/>
<evidence type="ECO:0000256" key="3">
    <source>
        <dbReference type="ARBA" id="ARBA00022989"/>
    </source>
</evidence>
<evidence type="ECO:0000259" key="6">
    <source>
        <dbReference type="Pfam" id="PF13515"/>
    </source>
</evidence>
<gene>
    <name evidence="7" type="ORF">SAMN05216552_101792</name>
</gene>
<dbReference type="AlphaFoldDB" id="A0A1I7KKD4"/>
<evidence type="ECO:0000256" key="5">
    <source>
        <dbReference type="SAM" id="Phobius"/>
    </source>
</evidence>
<evidence type="ECO:0000313" key="8">
    <source>
        <dbReference type="Proteomes" id="UP000199391"/>
    </source>
</evidence>
<reference evidence="8" key="1">
    <citation type="submission" date="2016-10" db="EMBL/GenBank/DDBJ databases">
        <authorList>
            <person name="Varghese N."/>
            <person name="Submissions S."/>
        </authorList>
    </citation>
    <scope>NUCLEOTIDE SEQUENCE [LARGE SCALE GENOMIC DNA]</scope>
    <source>
        <strain evidence="8">CGMCC 1.11014</strain>
    </source>
</reference>
<dbReference type="OrthoDB" id="581879at2"/>
<proteinExistence type="predicted"/>